<organism evidence="2 5">
    <name type="scientific">Dinothrombium tinctorium</name>
    <dbReference type="NCBI Taxonomy" id="1965070"/>
    <lineage>
        <taxon>Eukaryota</taxon>
        <taxon>Metazoa</taxon>
        <taxon>Ecdysozoa</taxon>
        <taxon>Arthropoda</taxon>
        <taxon>Chelicerata</taxon>
        <taxon>Arachnida</taxon>
        <taxon>Acari</taxon>
        <taxon>Acariformes</taxon>
        <taxon>Trombidiformes</taxon>
        <taxon>Prostigmata</taxon>
        <taxon>Anystina</taxon>
        <taxon>Parasitengona</taxon>
        <taxon>Trombidioidea</taxon>
        <taxon>Trombidiidae</taxon>
        <taxon>Dinothrombium</taxon>
    </lineage>
</organism>
<dbReference type="FunFam" id="3.40.33.10:FF:000002">
    <property type="entry name" value="Golgi-associated plant pathogenesis-related protein 1"/>
    <property type="match status" value="1"/>
</dbReference>
<dbReference type="AlphaFoldDB" id="A0A3S3NIJ2"/>
<dbReference type="OrthoDB" id="6433391at2759"/>
<keyword evidence="5" id="KW-1185">Reference proteome</keyword>
<evidence type="ECO:0000313" key="2">
    <source>
        <dbReference type="EMBL" id="RWS00077.1"/>
    </source>
</evidence>
<dbReference type="STRING" id="1965070.A0A3S3NIJ2"/>
<evidence type="ECO:0000313" key="4">
    <source>
        <dbReference type="EMBL" id="RWS07163.1"/>
    </source>
</evidence>
<dbReference type="Proteomes" id="UP000285301">
    <property type="component" value="Unassembled WGS sequence"/>
</dbReference>
<dbReference type="PROSITE" id="PS01009">
    <property type="entry name" value="CRISP_1"/>
    <property type="match status" value="1"/>
</dbReference>
<dbReference type="InterPro" id="IPR001283">
    <property type="entry name" value="CRISP-related"/>
</dbReference>
<dbReference type="EMBL" id="NCKU01012465">
    <property type="protein sequence ID" value="RWS00077.1"/>
    <property type="molecule type" value="Genomic_DNA"/>
</dbReference>
<name>A0A3S3NIJ2_9ACAR</name>
<accession>A0A3S3NIJ2</accession>
<protein>
    <submittedName>
        <fullName evidence="2">Golgi-associated plant pathogenesis-related protein 1-like protein</fullName>
    </submittedName>
</protein>
<dbReference type="InterPro" id="IPR035940">
    <property type="entry name" value="CAP_sf"/>
</dbReference>
<dbReference type="InterPro" id="IPR014044">
    <property type="entry name" value="CAP_dom"/>
</dbReference>
<dbReference type="PRINTS" id="PR00837">
    <property type="entry name" value="V5TPXLIKE"/>
</dbReference>
<evidence type="ECO:0000313" key="3">
    <source>
        <dbReference type="EMBL" id="RWS00613.1"/>
    </source>
</evidence>
<sequence length="239" mass="26970">MLKKLFCCCGSRNDENREEQTTEEKIVDDFGNETVIIRRVVTTRTIETKGSKSGISKIVKSKKLVTSNYSPEIEFGELDGNRSLSPVSIDEKKFRDECLKWHNHYRKKHGVPDLVLNSKISAFAKEWAEKLAKSNRFDHRPNNSYGENIYFASSTNPAFVITGKDPVESWYKEISAHKFGKEPTNLSSGHFTQVIWKESKELGVGIGRNGNNFIVVANYSPAGNVIGRFAENVPPPKAR</sequence>
<dbReference type="InterPro" id="IPR034113">
    <property type="entry name" value="SCP_GAPR1-like"/>
</dbReference>
<evidence type="ECO:0000259" key="1">
    <source>
        <dbReference type="SMART" id="SM00198"/>
    </source>
</evidence>
<dbReference type="CDD" id="cd05382">
    <property type="entry name" value="CAP_GAPR1-like"/>
    <property type="match status" value="1"/>
</dbReference>
<dbReference type="EMBL" id="NCKU01003626">
    <property type="protein sequence ID" value="RWS07163.1"/>
    <property type="molecule type" value="Genomic_DNA"/>
</dbReference>
<dbReference type="Gene3D" id="3.40.33.10">
    <property type="entry name" value="CAP"/>
    <property type="match status" value="1"/>
</dbReference>
<dbReference type="Pfam" id="PF00188">
    <property type="entry name" value="CAP"/>
    <property type="match status" value="1"/>
</dbReference>
<feature type="domain" description="SCP" evidence="1">
    <location>
        <begin position="93"/>
        <end position="227"/>
    </location>
</feature>
<reference evidence="2 5" key="1">
    <citation type="journal article" date="2018" name="Gigascience">
        <title>Genomes of trombidid mites reveal novel predicted allergens and laterally-transferred genes associated with secondary metabolism.</title>
        <authorList>
            <person name="Dong X."/>
            <person name="Chaisiri K."/>
            <person name="Xia D."/>
            <person name="Armstrong S.D."/>
            <person name="Fang Y."/>
            <person name="Donnelly M.J."/>
            <person name="Kadowaki T."/>
            <person name="McGarry J.W."/>
            <person name="Darby A.C."/>
            <person name="Makepeace B.L."/>
        </authorList>
    </citation>
    <scope>NUCLEOTIDE SEQUENCE [LARGE SCALE GENOMIC DNA]</scope>
    <source>
        <strain evidence="2">UoL-WK</strain>
    </source>
</reference>
<dbReference type="SUPFAM" id="SSF55797">
    <property type="entry name" value="PR-1-like"/>
    <property type="match status" value="1"/>
</dbReference>
<dbReference type="PANTHER" id="PTHR10334">
    <property type="entry name" value="CYSTEINE-RICH SECRETORY PROTEIN-RELATED"/>
    <property type="match status" value="1"/>
</dbReference>
<reference evidence="2" key="2">
    <citation type="submission" date="2018-11" db="EMBL/GenBank/DDBJ databases">
        <title>Trombidioid mite genomics.</title>
        <authorList>
            <person name="Dong X."/>
        </authorList>
    </citation>
    <scope>NUCLEOTIDE SEQUENCE</scope>
    <source>
        <strain evidence="2">UoL-WK</strain>
    </source>
</reference>
<dbReference type="GO" id="GO:0005576">
    <property type="term" value="C:extracellular region"/>
    <property type="evidence" value="ECO:0007669"/>
    <property type="project" value="InterPro"/>
</dbReference>
<comment type="caution">
    <text evidence="2">The sequence shown here is derived from an EMBL/GenBank/DDBJ whole genome shotgun (WGS) entry which is preliminary data.</text>
</comment>
<proteinExistence type="predicted"/>
<dbReference type="EMBL" id="NCKU01010925">
    <property type="protein sequence ID" value="RWS00613.1"/>
    <property type="molecule type" value="Genomic_DNA"/>
</dbReference>
<dbReference type="SMART" id="SM00198">
    <property type="entry name" value="SCP"/>
    <property type="match status" value="1"/>
</dbReference>
<dbReference type="InterPro" id="IPR018244">
    <property type="entry name" value="Allrgn_V5/Tpx1_CS"/>
</dbReference>
<gene>
    <name evidence="3" type="ORF">B4U79_00007</name>
    <name evidence="4" type="ORF">B4U79_00357</name>
    <name evidence="2" type="ORF">B4U79_03967</name>
</gene>
<evidence type="ECO:0000313" key="5">
    <source>
        <dbReference type="Proteomes" id="UP000285301"/>
    </source>
</evidence>